<evidence type="ECO:0000313" key="8">
    <source>
        <dbReference type="EMBL" id="KLU88631.1"/>
    </source>
</evidence>
<dbReference type="Pfam" id="PF01370">
    <property type="entry name" value="Epimerase"/>
    <property type="match status" value="1"/>
</dbReference>
<evidence type="ECO:0000256" key="1">
    <source>
        <dbReference type="ARBA" id="ARBA00004450"/>
    </source>
</evidence>
<reference evidence="9" key="5">
    <citation type="submission" date="2015-06" db="UniProtKB">
        <authorList>
            <consortium name="EnsemblFungi"/>
        </authorList>
    </citation>
    <scope>IDENTIFICATION</scope>
    <source>
        <strain evidence="9">ATCC 64411</strain>
    </source>
</reference>
<keyword evidence="6" id="KW-0472">Membrane</keyword>
<comment type="similarity">
    <text evidence="2">Belongs to the FMP52 family.</text>
</comment>
<evidence type="ECO:0000256" key="4">
    <source>
        <dbReference type="ARBA" id="ARBA00022946"/>
    </source>
</evidence>
<name>A0A0C4E554_MAGP6</name>
<reference evidence="9" key="4">
    <citation type="journal article" date="2015" name="G3 (Bethesda)">
        <title>Genome sequences of three phytopathogenic species of the Magnaporthaceae family of fungi.</title>
        <authorList>
            <person name="Okagaki L.H."/>
            <person name="Nunes C.C."/>
            <person name="Sailsbery J."/>
            <person name="Clay B."/>
            <person name="Brown D."/>
            <person name="John T."/>
            <person name="Oh Y."/>
            <person name="Young N."/>
            <person name="Fitzgerald M."/>
            <person name="Haas B.J."/>
            <person name="Zeng Q."/>
            <person name="Young S."/>
            <person name="Adiconis X."/>
            <person name="Fan L."/>
            <person name="Levin J.Z."/>
            <person name="Mitchell T.K."/>
            <person name="Okubara P.A."/>
            <person name="Farman M.L."/>
            <person name="Kohn L.M."/>
            <person name="Birren B."/>
            <person name="Ma L.-J."/>
            <person name="Dean R.A."/>
        </authorList>
    </citation>
    <scope>NUCLEOTIDE SEQUENCE</scope>
    <source>
        <strain evidence="9">ATCC 64411 / 73-15</strain>
    </source>
</reference>
<dbReference type="EMBL" id="GL876971">
    <property type="protein sequence ID" value="KLU88631.1"/>
    <property type="molecule type" value="Genomic_DNA"/>
</dbReference>
<keyword evidence="4" id="KW-0809">Transit peptide</keyword>
<keyword evidence="10" id="KW-1185">Reference proteome</keyword>
<gene>
    <name evidence="8" type="ORF">MAPG_07616</name>
</gene>
<dbReference type="SUPFAM" id="SSF51735">
    <property type="entry name" value="NAD(P)-binding Rossmann-fold domains"/>
    <property type="match status" value="1"/>
</dbReference>
<evidence type="ECO:0000256" key="2">
    <source>
        <dbReference type="ARBA" id="ARBA00006617"/>
    </source>
</evidence>
<reference evidence="8" key="3">
    <citation type="submission" date="2011-03" db="EMBL/GenBank/DDBJ databases">
        <title>Annotation of Magnaporthe poae ATCC 64411.</title>
        <authorList>
            <person name="Ma L.-J."/>
            <person name="Dead R."/>
            <person name="Young S.K."/>
            <person name="Zeng Q."/>
            <person name="Gargeya S."/>
            <person name="Fitzgerald M."/>
            <person name="Haas B."/>
            <person name="Abouelleil A."/>
            <person name="Alvarado L."/>
            <person name="Arachchi H.M."/>
            <person name="Berlin A."/>
            <person name="Brown A."/>
            <person name="Chapman S.B."/>
            <person name="Chen Z."/>
            <person name="Dunbar C."/>
            <person name="Freedman E."/>
            <person name="Gearin G."/>
            <person name="Gellesch M."/>
            <person name="Goldberg J."/>
            <person name="Griggs A."/>
            <person name="Gujja S."/>
            <person name="Heiman D."/>
            <person name="Howarth C."/>
            <person name="Larson L."/>
            <person name="Lui A."/>
            <person name="MacDonald P.J.P."/>
            <person name="Mehta T."/>
            <person name="Montmayeur A."/>
            <person name="Murphy C."/>
            <person name="Neiman D."/>
            <person name="Pearson M."/>
            <person name="Priest M."/>
            <person name="Roberts A."/>
            <person name="Saif S."/>
            <person name="Shea T."/>
            <person name="Shenoy N."/>
            <person name="Sisk P."/>
            <person name="Stolte C."/>
            <person name="Sykes S."/>
            <person name="Yandava C."/>
            <person name="Wortman J."/>
            <person name="Nusbaum C."/>
            <person name="Birren B."/>
        </authorList>
    </citation>
    <scope>NUCLEOTIDE SEQUENCE</scope>
    <source>
        <strain evidence="8">ATCC 64411</strain>
    </source>
</reference>
<dbReference type="PANTHER" id="PTHR14097">
    <property type="entry name" value="OXIDOREDUCTASE HTATIP2"/>
    <property type="match status" value="1"/>
</dbReference>
<dbReference type="Gene3D" id="3.40.50.720">
    <property type="entry name" value="NAD(P)-binding Rossmann-like Domain"/>
    <property type="match status" value="1"/>
</dbReference>
<evidence type="ECO:0000313" key="10">
    <source>
        <dbReference type="Proteomes" id="UP000011715"/>
    </source>
</evidence>
<organism evidence="9 10">
    <name type="scientific">Magnaporthiopsis poae (strain ATCC 64411 / 73-15)</name>
    <name type="common">Kentucky bluegrass fungus</name>
    <name type="synonym">Magnaporthe poae</name>
    <dbReference type="NCBI Taxonomy" id="644358"/>
    <lineage>
        <taxon>Eukaryota</taxon>
        <taxon>Fungi</taxon>
        <taxon>Dikarya</taxon>
        <taxon>Ascomycota</taxon>
        <taxon>Pezizomycotina</taxon>
        <taxon>Sordariomycetes</taxon>
        <taxon>Sordariomycetidae</taxon>
        <taxon>Magnaporthales</taxon>
        <taxon>Magnaporthaceae</taxon>
        <taxon>Magnaporthiopsis</taxon>
    </lineage>
</organism>
<dbReference type="VEuPathDB" id="FungiDB:MAPG_07616"/>
<evidence type="ECO:0000259" key="7">
    <source>
        <dbReference type="Pfam" id="PF01370"/>
    </source>
</evidence>
<dbReference type="EnsemblFungi" id="MAPG_07616T0">
    <property type="protein sequence ID" value="MAPG_07616T0"/>
    <property type="gene ID" value="MAPG_07616"/>
</dbReference>
<dbReference type="InterPro" id="IPR036291">
    <property type="entry name" value="NAD(P)-bd_dom_sf"/>
</dbReference>
<evidence type="ECO:0000256" key="6">
    <source>
        <dbReference type="ARBA" id="ARBA00023136"/>
    </source>
</evidence>
<feature type="domain" description="NAD-dependent epimerase/dehydratase" evidence="7">
    <location>
        <begin position="11"/>
        <end position="185"/>
    </location>
</feature>
<keyword evidence="3" id="KW-1000">Mitochondrion outer membrane</keyword>
<dbReference type="eggNOG" id="KOG4039">
    <property type="taxonomic scope" value="Eukaryota"/>
</dbReference>
<evidence type="ECO:0000256" key="5">
    <source>
        <dbReference type="ARBA" id="ARBA00023128"/>
    </source>
</evidence>
<dbReference type="GO" id="GO:0051170">
    <property type="term" value="P:import into nucleus"/>
    <property type="evidence" value="ECO:0007669"/>
    <property type="project" value="TreeGrafter"/>
</dbReference>
<dbReference type="PANTHER" id="PTHR14097:SF7">
    <property type="entry name" value="OXIDOREDUCTASE HTATIP2"/>
    <property type="match status" value="1"/>
</dbReference>
<dbReference type="EMBL" id="ADBL01001845">
    <property type="status" value="NOT_ANNOTATED_CDS"/>
    <property type="molecule type" value="Genomic_DNA"/>
</dbReference>
<dbReference type="InterPro" id="IPR001509">
    <property type="entry name" value="Epimerase_deHydtase"/>
</dbReference>
<dbReference type="OrthoDB" id="430436at2759"/>
<dbReference type="GO" id="GO:0005741">
    <property type="term" value="C:mitochondrial outer membrane"/>
    <property type="evidence" value="ECO:0007669"/>
    <property type="project" value="UniProtKB-SubCell"/>
</dbReference>
<dbReference type="Proteomes" id="UP000011715">
    <property type="component" value="Unassembled WGS sequence"/>
</dbReference>
<evidence type="ECO:0000313" key="9">
    <source>
        <dbReference type="EnsemblFungi" id="MAPG_07616T0"/>
    </source>
</evidence>
<dbReference type="FunFam" id="3.40.50.720:FF:000366">
    <property type="entry name" value="Protein FMP52, mitochondrial"/>
    <property type="match status" value="1"/>
</dbReference>
<dbReference type="OMA" id="CIENAKA"/>
<proteinExistence type="inferred from homology"/>
<dbReference type="STRING" id="644358.A0A0C4E554"/>
<accession>A0A0C4E554</accession>
<sequence length="245" mass="25502">MASKPMVTALFGSTGLVGSHILTTLLASADFGTVHTISRREPKQATTDGGSSTKLAATVEPATDKWAASIATLDPRATAVVSAVGTTRAAAGGIANQWKIDHDLNVELARAAKAAGARVFVFVSSGGTRGLLASASPWAKMKNGVEDCVKEQGFDNAVILRPGLIVGQRESHRSAEGLFQSLANGIGSLSQGAKDAFAQDADVIARAAVAALCHVNEGTAPDKYWVLEQADIVRLGRNEWKEPPN</sequence>
<evidence type="ECO:0000256" key="3">
    <source>
        <dbReference type="ARBA" id="ARBA00022787"/>
    </source>
</evidence>
<reference evidence="8" key="2">
    <citation type="submission" date="2010-05" db="EMBL/GenBank/DDBJ databases">
        <title>The Genome Sequence of Magnaporthe poae strain ATCC 64411.</title>
        <authorList>
            <consortium name="The Broad Institute Genome Sequencing Platform"/>
            <consortium name="Broad Institute Genome Sequencing Center for Infectious Disease"/>
            <person name="Ma L.-J."/>
            <person name="Dead R."/>
            <person name="Young S."/>
            <person name="Zeng Q."/>
            <person name="Koehrsen M."/>
            <person name="Alvarado L."/>
            <person name="Berlin A."/>
            <person name="Chapman S.B."/>
            <person name="Chen Z."/>
            <person name="Freedman E."/>
            <person name="Gellesch M."/>
            <person name="Goldberg J."/>
            <person name="Griggs A."/>
            <person name="Gujja S."/>
            <person name="Heilman E.R."/>
            <person name="Heiman D."/>
            <person name="Hepburn T."/>
            <person name="Howarth C."/>
            <person name="Jen D."/>
            <person name="Larson L."/>
            <person name="Mehta T."/>
            <person name="Neiman D."/>
            <person name="Pearson M."/>
            <person name="Roberts A."/>
            <person name="Saif S."/>
            <person name="Shea T."/>
            <person name="Shenoy N."/>
            <person name="Sisk P."/>
            <person name="Stolte C."/>
            <person name="Sykes S."/>
            <person name="Walk T."/>
            <person name="White J."/>
            <person name="Yandava C."/>
            <person name="Haas B."/>
            <person name="Nusbaum C."/>
            <person name="Birren B."/>
        </authorList>
    </citation>
    <scope>NUCLEOTIDE SEQUENCE</scope>
    <source>
        <strain evidence="8">ATCC 64411</strain>
    </source>
</reference>
<protein>
    <recommendedName>
        <fullName evidence="7">NAD-dependent epimerase/dehydratase domain-containing protein</fullName>
    </recommendedName>
</protein>
<dbReference type="AlphaFoldDB" id="A0A0C4E554"/>
<keyword evidence="5" id="KW-0496">Mitochondrion</keyword>
<comment type="subcellular location">
    <subcellularLocation>
        <location evidence="1">Mitochondrion outer membrane</location>
        <topology evidence="1">Peripheral membrane protein</topology>
    </subcellularLocation>
</comment>
<reference evidence="10" key="1">
    <citation type="submission" date="2010-05" db="EMBL/GenBank/DDBJ databases">
        <title>The genome sequence of Magnaporthe poae strain ATCC 64411.</title>
        <authorList>
            <person name="Ma L.-J."/>
            <person name="Dead R."/>
            <person name="Young S."/>
            <person name="Zeng Q."/>
            <person name="Koehrsen M."/>
            <person name="Alvarado L."/>
            <person name="Berlin A."/>
            <person name="Chapman S.B."/>
            <person name="Chen Z."/>
            <person name="Freedman E."/>
            <person name="Gellesch M."/>
            <person name="Goldberg J."/>
            <person name="Griggs A."/>
            <person name="Gujja S."/>
            <person name="Heilman E.R."/>
            <person name="Heiman D."/>
            <person name="Hepburn T."/>
            <person name="Howarth C."/>
            <person name="Jen D."/>
            <person name="Larson L."/>
            <person name="Mehta T."/>
            <person name="Neiman D."/>
            <person name="Pearson M."/>
            <person name="Roberts A."/>
            <person name="Saif S."/>
            <person name="Shea T."/>
            <person name="Shenoy N."/>
            <person name="Sisk P."/>
            <person name="Stolte C."/>
            <person name="Sykes S."/>
            <person name="Walk T."/>
            <person name="White J."/>
            <person name="Yandava C."/>
            <person name="Haas B."/>
            <person name="Nusbaum C."/>
            <person name="Birren B."/>
        </authorList>
    </citation>
    <scope>NUCLEOTIDE SEQUENCE [LARGE SCALE GENOMIC DNA]</scope>
    <source>
        <strain evidence="10">ATCC 64411 / 73-15</strain>
    </source>
</reference>